<sequence length="83" mass="10222">MKGFFFSRRNWSLFLLLSYPSDVERSRRKKLNDTTRERRRKWKKNFSMNLGKTIMTPRSRETGVDYVTTRYFILSIYMFHVVE</sequence>
<dbReference type="EMBL" id="CP008822">
    <property type="protein sequence ID" value="AIM27189.1"/>
    <property type="molecule type" value="Genomic_DNA"/>
</dbReference>
<evidence type="ECO:0000313" key="1">
    <source>
        <dbReference type="EMBL" id="AIM27189.1"/>
    </source>
</evidence>
<organism evidence="1 2">
    <name type="scientific">Metallosphaera sedula</name>
    <dbReference type="NCBI Taxonomy" id="43687"/>
    <lineage>
        <taxon>Archaea</taxon>
        <taxon>Thermoproteota</taxon>
        <taxon>Thermoprotei</taxon>
        <taxon>Sulfolobales</taxon>
        <taxon>Sulfolobaceae</taxon>
        <taxon>Metallosphaera</taxon>
    </lineage>
</organism>
<reference evidence="1 2" key="1">
    <citation type="journal article" date="2014" name="J. Bacteriol.">
        <title>Role of an Archaeal PitA Transporter in the Copper and Arsenic Resistance of Metallosphaera sedula, an Extreme Thermoacidophile.</title>
        <authorList>
            <person name="McCarthy S."/>
            <person name="Ai C."/>
            <person name="Wheaton G."/>
            <person name="Tevatia R."/>
            <person name="Eckrich V."/>
            <person name="Kelly R."/>
            <person name="Blum P."/>
        </authorList>
    </citation>
    <scope>NUCLEOTIDE SEQUENCE [LARGE SCALE GENOMIC DNA]</scope>
    <source>
        <strain evidence="1 2">CuR1</strain>
    </source>
</reference>
<dbReference type="Proteomes" id="UP000029084">
    <property type="component" value="Chromosome"/>
</dbReference>
<accession>A0A088E428</accession>
<gene>
    <name evidence="1" type="ORF">HA72_1038</name>
</gene>
<evidence type="ECO:0000313" key="2">
    <source>
        <dbReference type="Proteomes" id="UP000029084"/>
    </source>
</evidence>
<protein>
    <submittedName>
        <fullName evidence="1">Uncharacterized protein</fullName>
    </submittedName>
</protein>
<dbReference type="AlphaFoldDB" id="A0A088E428"/>
<proteinExistence type="predicted"/>
<name>A0A088E428_9CREN</name>